<keyword evidence="3" id="KW-1185">Reference proteome</keyword>
<evidence type="ECO:0000313" key="2">
    <source>
        <dbReference type="EMBL" id="GLD64224.1"/>
    </source>
</evidence>
<gene>
    <name evidence="2" type="ORF">AKAME5_001577800</name>
</gene>
<accession>A0AAD3N2E3</accession>
<evidence type="ECO:0000256" key="1">
    <source>
        <dbReference type="SAM" id="MobiDB-lite"/>
    </source>
</evidence>
<evidence type="ECO:0000313" key="3">
    <source>
        <dbReference type="Proteomes" id="UP001279410"/>
    </source>
</evidence>
<comment type="caution">
    <text evidence="2">The sequence shown here is derived from an EMBL/GenBank/DDBJ whole genome shotgun (WGS) entry which is preliminary data.</text>
</comment>
<sequence length="129" mass="14875">MSERSHHPHGLTLVFAKKIGFCKKAWTFWDMILLLRSRSAKTYNIILRGIDMIEFPRRSPNCQPHQEALQVKHSDSLESQGGHFHHQSVLWAVVDRDNPSERLGNLKNGGQGHPEAQIRRHPTPRLEDI</sequence>
<name>A0AAD3N2E3_LATJO</name>
<dbReference type="GO" id="GO:0016301">
    <property type="term" value="F:kinase activity"/>
    <property type="evidence" value="ECO:0007669"/>
    <property type="project" value="UniProtKB-KW"/>
</dbReference>
<protein>
    <submittedName>
        <fullName evidence="2">cGMP-dependent protein kinase 1-like isoform X1</fullName>
    </submittedName>
</protein>
<proteinExistence type="predicted"/>
<feature type="region of interest" description="Disordered" evidence="1">
    <location>
        <begin position="101"/>
        <end position="129"/>
    </location>
</feature>
<organism evidence="2 3">
    <name type="scientific">Lates japonicus</name>
    <name type="common">Japanese lates</name>
    <dbReference type="NCBI Taxonomy" id="270547"/>
    <lineage>
        <taxon>Eukaryota</taxon>
        <taxon>Metazoa</taxon>
        <taxon>Chordata</taxon>
        <taxon>Craniata</taxon>
        <taxon>Vertebrata</taxon>
        <taxon>Euteleostomi</taxon>
        <taxon>Actinopterygii</taxon>
        <taxon>Neopterygii</taxon>
        <taxon>Teleostei</taxon>
        <taxon>Neoteleostei</taxon>
        <taxon>Acanthomorphata</taxon>
        <taxon>Carangaria</taxon>
        <taxon>Carangaria incertae sedis</taxon>
        <taxon>Centropomidae</taxon>
        <taxon>Lates</taxon>
    </lineage>
</organism>
<keyword evidence="2" id="KW-0808">Transferase</keyword>
<reference evidence="2" key="1">
    <citation type="submission" date="2022-08" db="EMBL/GenBank/DDBJ databases">
        <title>Genome sequencing of akame (Lates japonicus).</title>
        <authorList>
            <person name="Hashiguchi Y."/>
            <person name="Takahashi H."/>
        </authorList>
    </citation>
    <scope>NUCLEOTIDE SEQUENCE</scope>
    <source>
        <strain evidence="2">Kochi</strain>
    </source>
</reference>
<dbReference type="AlphaFoldDB" id="A0AAD3N2E3"/>
<dbReference type="EMBL" id="BRZM01000068">
    <property type="protein sequence ID" value="GLD64224.1"/>
    <property type="molecule type" value="Genomic_DNA"/>
</dbReference>
<dbReference type="Proteomes" id="UP001279410">
    <property type="component" value="Unassembled WGS sequence"/>
</dbReference>
<keyword evidence="2" id="KW-0418">Kinase</keyword>
<feature type="region of interest" description="Disordered" evidence="1">
    <location>
        <begin position="61"/>
        <end position="81"/>
    </location>
</feature>